<sequence>MADEPLHPSDDTFTSPQQHHKTPPNTQNTSLAGQQAGGQPAQHEYGPALAGTHWQAIYPENVPAGQILSLLDFTFSIGVNISDNSTSPGRLWEASIENTCAIPGCVDLTWAVHDCQACVVILWDSGWYWKAFQESTGFAKMAPLVSRDIVNRSILVLDRLRLVSYEGHIPWRVEVTFEAGLEADTRLKFEIQVSHILEHLFSEGSQAFTCGWAEHDAPTRADATEEDMARVKT</sequence>
<evidence type="ECO:0000313" key="1">
    <source>
        <dbReference type="EMBL" id="KAJ3478026.1"/>
    </source>
</evidence>
<dbReference type="Proteomes" id="UP001148737">
    <property type="component" value="Unassembled WGS sequence"/>
</dbReference>
<organism evidence="1 2">
    <name type="scientific">Lecanicillium saksenae</name>
    <dbReference type="NCBI Taxonomy" id="468837"/>
    <lineage>
        <taxon>Eukaryota</taxon>
        <taxon>Fungi</taxon>
        <taxon>Dikarya</taxon>
        <taxon>Ascomycota</taxon>
        <taxon>Pezizomycotina</taxon>
        <taxon>Sordariomycetes</taxon>
        <taxon>Hypocreomycetidae</taxon>
        <taxon>Hypocreales</taxon>
        <taxon>Cordycipitaceae</taxon>
        <taxon>Lecanicillium</taxon>
    </lineage>
</organism>
<accession>A0ACC1QI64</accession>
<proteinExistence type="predicted"/>
<dbReference type="EMBL" id="JANAKD010001587">
    <property type="protein sequence ID" value="KAJ3478026.1"/>
    <property type="molecule type" value="Genomic_DNA"/>
</dbReference>
<protein>
    <submittedName>
        <fullName evidence="1">Uncharacterized protein</fullName>
    </submittedName>
</protein>
<name>A0ACC1QI64_9HYPO</name>
<evidence type="ECO:0000313" key="2">
    <source>
        <dbReference type="Proteomes" id="UP001148737"/>
    </source>
</evidence>
<reference evidence="1" key="1">
    <citation type="submission" date="2022-07" db="EMBL/GenBank/DDBJ databases">
        <title>Genome Sequence of Lecanicillium saksenae.</title>
        <authorList>
            <person name="Buettner E."/>
        </authorList>
    </citation>
    <scope>NUCLEOTIDE SEQUENCE</scope>
    <source>
        <strain evidence="1">VT-O1</strain>
    </source>
</reference>
<keyword evidence="2" id="KW-1185">Reference proteome</keyword>
<comment type="caution">
    <text evidence="1">The sequence shown here is derived from an EMBL/GenBank/DDBJ whole genome shotgun (WGS) entry which is preliminary data.</text>
</comment>
<gene>
    <name evidence="1" type="ORF">NLG97_g8686</name>
</gene>